<dbReference type="InterPro" id="IPR000328">
    <property type="entry name" value="GP41-like"/>
</dbReference>
<dbReference type="GO" id="GO:1903911">
    <property type="term" value="P:positive regulation of receptor clustering"/>
    <property type="evidence" value="ECO:0007669"/>
    <property type="project" value="UniProtKB-UniRule"/>
</dbReference>
<dbReference type="InterPro" id="IPR000777">
    <property type="entry name" value="HIV1_Gp120"/>
</dbReference>
<keyword evidence="16 32" id="KW-0732">Signal</keyword>
<dbReference type="FunFam" id="1.10.287.210:FF:000001">
    <property type="entry name" value="Envelope glycoprotein gp160"/>
    <property type="match status" value="1"/>
</dbReference>
<evidence type="ECO:0000256" key="31">
    <source>
        <dbReference type="ARBA" id="ARBA00023296"/>
    </source>
</evidence>
<evidence type="ECO:0000256" key="18">
    <source>
        <dbReference type="ARBA" id="ARBA00022844"/>
    </source>
</evidence>
<feature type="disulfide bond" evidence="32">
    <location>
        <begin position="53"/>
        <end position="73"/>
    </location>
</feature>
<evidence type="ECO:0000256" key="12">
    <source>
        <dbReference type="ARBA" id="ARBA00022595"/>
    </source>
</evidence>
<keyword evidence="9 32" id="KW-1032">Host cell membrane</keyword>
<evidence type="ECO:0000256" key="27">
    <source>
        <dbReference type="ARBA" id="ARBA00023157"/>
    </source>
</evidence>
<evidence type="ECO:0000256" key="10">
    <source>
        <dbReference type="ARBA" id="ARBA00022570"/>
    </source>
</evidence>
<keyword evidence="17 32" id="KW-1161">Viral attachment to host cell</keyword>
<evidence type="ECO:0000256" key="15">
    <source>
        <dbReference type="ARBA" id="ARBA00022703"/>
    </source>
</evidence>
<keyword evidence="24 32" id="KW-0175">Coiled coil</keyword>
<evidence type="ECO:0000256" key="24">
    <source>
        <dbReference type="ARBA" id="ARBA00023054"/>
    </source>
</evidence>
<comment type="domain">
    <text evidence="32">The YXXL motif is involved in determining the exact site of viral release at the surface of infected mononuclear cells and promotes endocytosis. YXXL and di-leucine endocytosis motifs interact directly or indirectly with the clathrin adapter complexes, opperate independently, and their activities are not additive.</text>
</comment>
<feature type="domain" description="Retroviral envelope protein GP41-like" evidence="35">
    <location>
        <begin position="518"/>
        <end position="709"/>
    </location>
</feature>
<keyword evidence="14 32" id="KW-0812">Transmembrane</keyword>
<comment type="miscellaneous">
    <text evidence="32">HIV-1 lineages are divided in three main groups, M (for Major), O (for Outlier), and N (for New, or Non-M, Non-O). The vast majority of strains found worldwide belong to the group M. Group O seems to be endemic to and largely confined to Cameroon and neighboring countries in West Central Africa, where these viruses represent a small minority of HIV-1 strains. The group N is represented by a limited number of isolates from Cameroonian persons. The group M is further subdivided in 9 clades or subtypes (A to D, F to H, J and K).</text>
</comment>
<dbReference type="InterPro" id="IPR036377">
    <property type="entry name" value="Gp120_core_sf"/>
</dbReference>
<dbReference type="Gene3D" id="2.170.40.20">
    <property type="entry name" value="Human immunodeficiency virus 1, Gp160, envelope glycoprotein"/>
    <property type="match status" value="2"/>
</dbReference>
<dbReference type="Gene3D" id="1.20.5.490">
    <property type="entry name" value="Single helix bin"/>
    <property type="match status" value="1"/>
</dbReference>
<evidence type="ECO:0000256" key="32">
    <source>
        <dbReference type="HAMAP-Rule" id="MF_04083"/>
    </source>
</evidence>
<feature type="region of interest" description="V2" evidence="32">
    <location>
        <begin position="153"/>
        <end position="192"/>
    </location>
</feature>
<dbReference type="GO" id="GO:0039654">
    <property type="term" value="P:fusion of virus membrane with host endosome membrane"/>
    <property type="evidence" value="ECO:0007669"/>
    <property type="project" value="UniProtKB-UniRule"/>
</dbReference>
<keyword evidence="27 32" id="KW-1015">Disulfide bond</keyword>
<evidence type="ECO:0000256" key="26">
    <source>
        <dbReference type="ARBA" id="ARBA00023139"/>
    </source>
</evidence>
<dbReference type="SUPFAM" id="SSF56502">
    <property type="entry name" value="gp120 core"/>
    <property type="match status" value="2"/>
</dbReference>
<dbReference type="Pfam" id="PF00516">
    <property type="entry name" value="GP120"/>
    <property type="match status" value="2"/>
</dbReference>
<dbReference type="GO" id="GO:0020002">
    <property type="term" value="C:host cell plasma membrane"/>
    <property type="evidence" value="ECO:0007669"/>
    <property type="project" value="UniProtKB-SubCell"/>
</dbReference>
<dbReference type="Gene3D" id="1.10.287.210">
    <property type="match status" value="1"/>
</dbReference>
<keyword evidence="8 32" id="KW-1170">Fusion of virus membrane with host endosomal membrane</keyword>
<dbReference type="GO" id="GO:1903908">
    <property type="term" value="P:positive regulation of plasma membrane raft polarization"/>
    <property type="evidence" value="ECO:0007669"/>
    <property type="project" value="UniProtKB-UniRule"/>
</dbReference>
<dbReference type="GO" id="GO:0019062">
    <property type="term" value="P:virion attachment to host cell"/>
    <property type="evidence" value="ECO:0007669"/>
    <property type="project" value="UniProtKB-UniRule"/>
</dbReference>
<evidence type="ECO:0000256" key="33">
    <source>
        <dbReference type="RuleBase" id="RU363095"/>
    </source>
</evidence>
<evidence type="ECO:0000256" key="23">
    <source>
        <dbReference type="ARBA" id="ARBA00023046"/>
    </source>
</evidence>
<feature type="region of interest" description="MPER; binding to GalCer" evidence="32">
    <location>
        <begin position="650"/>
        <end position="671"/>
    </location>
</feature>
<evidence type="ECO:0000256" key="17">
    <source>
        <dbReference type="ARBA" id="ARBA00022804"/>
    </source>
</evidence>
<keyword evidence="21 32" id="KW-1164">Virus endocytosis by host</keyword>
<comment type="caution">
    <text evidence="32 33">Lacks conserved residue(s) required for the propagation of feature annotation.</text>
</comment>
<dbReference type="GO" id="GO:0052031">
    <property type="term" value="P:symbiont-mediated perturbation of host defense response"/>
    <property type="evidence" value="ECO:0007669"/>
    <property type="project" value="UniProtKB-UniRule"/>
</dbReference>
<keyword evidence="11 32" id="KW-0945">Host-virus interaction</keyword>
<feature type="short sequence motif" description="YXXL motif; contains endocytosis signal" evidence="32">
    <location>
        <begin position="700"/>
        <end position="703"/>
    </location>
</feature>
<dbReference type="GO" id="GO:0019064">
    <property type="term" value="P:fusion of virus membrane with host plasma membrane"/>
    <property type="evidence" value="ECO:0007669"/>
    <property type="project" value="UniProtKB-UniRule"/>
</dbReference>
<comment type="domain">
    <text evidence="32">The membrane proximal external region (MPER) present in gp41 is a tryptophan-rich region recognized by the antibodies 2F5, Z13, and 4E10. MPER seems to play a role in fusion.</text>
</comment>
<comment type="subcellular location">
    <molecule>Transmembrane protein gp41</molecule>
    <subcellularLocation>
        <location evidence="32">Virion membrane</location>
        <topology evidence="32">Single-pass type I membrane protein</topology>
    </subcellularLocation>
    <subcellularLocation>
        <location evidence="32">Host cell membrane</location>
        <topology evidence="32">Single-pass type I membrane protein</topology>
    </subcellularLocation>
    <subcellularLocation>
        <location evidence="32">Host endosome membrane</location>
        <topology evidence="32">Single-pass type I membrane protein</topology>
    </subcellularLocation>
    <text evidence="32">It is probably concentrated at the site of budding and incorporated into the virions possibly by contacts between the cytoplasmic tail of Env and the N-terminus of Gag.</text>
</comment>
<keyword evidence="25 32" id="KW-0472">Membrane</keyword>
<reference evidence="36" key="2">
    <citation type="submission" date="2010-07" db="EMBL/GenBank/DDBJ databases">
        <authorList>
            <person name="Anderson J."/>
            <person name="Ping L.-H."/>
            <person name="Dibben O."/>
            <person name="Jabara C."/>
            <person name="Arney L."/>
            <person name="Kincer L."/>
            <person name="Tang Y."/>
            <person name="Hobbs M."/>
            <person name="Hoffman I."/>
            <person name="Kazembe P."/>
            <person name="Jones C."/>
            <person name="Borrow P."/>
            <person name="Fiscus S."/>
            <person name="Cohen M."/>
            <person name="Swanstrom R."/>
        </authorList>
    </citation>
    <scope>NUCLEOTIDE SEQUENCE</scope>
    <source>
        <strain evidence="36">C007_H6_2S</strain>
    </source>
</reference>
<comment type="function">
    <text evidence="32">Surface protein gp120: Attaches the virus to the host lymphoid cell by binding to the primary receptor CD4. This interaction induces a structural rearrangement creating a high affinity binding site for a chemokine coreceptor like CXCR4 and/or CCR5. Acts as a ligand for CD209/DC-SIGN and CLEC4M/DC-SIGNR, which are respectively found on dendritic cells (DCs), and on endothelial cells of liver sinusoids and lymph node sinuses. These interactions allow capture of viral particles at mucosal surfaces by these cells and subsequent transmission to permissive cells. HIV subverts the migration properties of dendritic cells to gain access to CD4+ T-cells in lymph nodes. Virus transmission to permissive T-cells occurs either in trans (without DCs infection, through viral capture and transmission), or in cis (following DCs productive infection, through the usual CD4-gp120 interaction), thereby inducing a robust infection. In trans infection, bound virions remain infectious over days and it is proposed that they are not degraded, but protected in non-lysosomal acidic organelles within the DCs close to the cell membrane thus contributing to the viral infectious potential during DCs' migration from the periphery to the lymphoid tissues. On arrival at lymphoid tissues, intact virions recycle back to DCs' cell surface allowing virus transmission to CD4+ T-cells.</text>
</comment>
<dbReference type="GO" id="GO:0075512">
    <property type="term" value="P:clathrin-dependent endocytosis of virus by host cell"/>
    <property type="evidence" value="ECO:0007669"/>
    <property type="project" value="UniProtKB-UniRule"/>
</dbReference>
<keyword evidence="30 32" id="KW-0449">Lipoprotein</keyword>
<feature type="region of interest" description="V5" evidence="32">
    <location>
        <begin position="449"/>
        <end position="459"/>
    </location>
</feature>
<feature type="disulfide bond" evidence="32">
    <location>
        <begin position="586"/>
        <end position="592"/>
    </location>
</feature>
<comment type="similarity">
    <text evidence="32">Belongs to the HIV-1 env protein family.</text>
</comment>
<dbReference type="GO" id="GO:0055036">
    <property type="term" value="C:virion membrane"/>
    <property type="evidence" value="ECO:0007669"/>
    <property type="project" value="UniProtKB-SubCell"/>
</dbReference>
<comment type="domain">
    <text evidence="32 33">The 17 amino acids long immunosuppressive region is present in many retroviral envelope proteins. Synthetic peptides derived from this relatively conserved sequence inhibit immune function in vitro and in vivo.</text>
</comment>
<comment type="domain">
    <text evidence="32">Some of the most genetically diverse regions of the viral genome are present in Env. They are called variable regions 1 through 5 (V1 through V5). Coreceptor usage of gp120 is determined mainly by the primary structure of the third variable region (V3) in the outer domain of gp120. The sequence of V3 determines which coreceptor, CCR5 and/or CXCR4 (corresponding to R5/macrophage, X4/T cell and R5X4/T cell and macrophage tropism), is used to trigger the fusion potential of the Env complex, and hence which cells the virus can infect. Binding to CCR5 involves a region adjacent in addition to V3.</text>
</comment>
<evidence type="ECO:0000259" key="35">
    <source>
        <dbReference type="Pfam" id="PF00517"/>
    </source>
</evidence>
<feature type="transmembrane region" description="Helical" evidence="33">
    <location>
        <begin position="13"/>
        <end position="35"/>
    </location>
</feature>
<evidence type="ECO:0000256" key="14">
    <source>
        <dbReference type="ARBA" id="ARBA00022692"/>
    </source>
</evidence>
<evidence type="ECO:0000256" key="5">
    <source>
        <dbReference type="ARBA" id="ARBA00004578"/>
    </source>
</evidence>
<comment type="function">
    <text evidence="32">Transmembrane protein gp41: Acts as a class I viral fusion protein. Under the current model, the protein has at least 3 conformational states: pre-fusion native state, pre-hairpin intermediate state, and post-fusion hairpin state. During fusion of viral and target intracellular membranes, the coiled coil regions (heptad repeats) assume a trimer-of-hairpins structure, positioning the fusion peptide in close proximity to the C-terminal region of the ectodomain. The formation of this structure appears to drive apposition and subsequent fusion of viral and target cell membranes. Complete fusion occurs in host cell endosomes and is dynamin-dependent, however some lipid transfer might occur at the plasma membrane. The virus undergoes clathrin-dependent internalization long before endosomal fusion, thus minimizing the surface exposure of conserved viral epitopes during fusion and reducing the efficacy of inhibitors targeting these epitopes. Membranes fusion leads to delivery of the nucleocapsid into the cytoplasm.</text>
</comment>
<reference evidence="36" key="1">
    <citation type="journal article" date="2010" name="PLoS Pathog.">
        <title>HIV-1 Populations in Semen Arise through Multiple Mechanisms.</title>
        <authorList>
            <consortium name="Center for HIV/AIDS Vaccine Immunology"/>
            <person name="Anderson J.A."/>
            <person name="Ping L.H."/>
            <person name="Dibben O."/>
            <person name="Jabara C.B."/>
            <person name="Arney L."/>
            <person name="Kincer L."/>
            <person name="Tang Y."/>
            <person name="Hobbs M."/>
            <person name="Hoffman I."/>
            <person name="Kazembe P."/>
            <person name="Jones C.D."/>
            <person name="Borrow P."/>
            <person name="Fiscus S."/>
            <person name="Cohen M.S."/>
            <person name="Swanstrom R."/>
        </authorList>
    </citation>
    <scope>NUCLEOTIDE SEQUENCE</scope>
    <source>
        <strain evidence="36">C007_H6_2S</strain>
    </source>
</reference>
<evidence type="ECO:0000256" key="4">
    <source>
        <dbReference type="ARBA" id="ARBA00004563"/>
    </source>
</evidence>
<evidence type="ECO:0000256" key="21">
    <source>
        <dbReference type="ARBA" id="ARBA00022890"/>
    </source>
</evidence>
<feature type="transmembrane region" description="Helical" evidence="33">
    <location>
        <begin position="666"/>
        <end position="693"/>
    </location>
</feature>
<feature type="region of interest" description="Fusion peptide" evidence="32">
    <location>
        <begin position="500"/>
        <end position="520"/>
    </location>
</feature>
<comment type="domain">
    <text evidence="32">The CD4-binding region is targeted by the antibody b12.</text>
</comment>
<evidence type="ECO:0000313" key="36">
    <source>
        <dbReference type="EMBL" id="ADM30295.1"/>
    </source>
</evidence>
<evidence type="ECO:0000259" key="34">
    <source>
        <dbReference type="Pfam" id="PF00516"/>
    </source>
</evidence>
<evidence type="ECO:0000256" key="6">
    <source>
        <dbReference type="ARBA" id="ARBA00004650"/>
    </source>
</evidence>
<feature type="disulfide bond" evidence="32">
    <location>
        <begin position="214"/>
        <end position="243"/>
    </location>
</feature>
<evidence type="ECO:0000256" key="28">
    <source>
        <dbReference type="ARBA" id="ARBA00023180"/>
    </source>
</evidence>
<comment type="subunit">
    <text evidence="32">The mature envelope protein (Env) consists of a homotrimer of non-covalently associated gp120-gp41 heterodimers. The resulting complex protrudes from the virus surface as a spike. There seems to be as few as 10 spikes on the average virion. Surface protein gp120 interacts with host CD4, CCR5 and CXCR4. Gp120 also interacts with the C-type lectins CD209/DC-SIGN and CLEC4M/DC-SIGNR (collectively referred to as DC-SIGN(R)). Gp120 and gp41 interact with GalCer. Gp120 interacts with host ITGA4/ITGB7 complex; on CD4+ T-cells, this interaction results in rapid activation of integrin ITGAL/LFA-1, which facilitates efficient cell-to-cell spreading of HIV-1. Gp120 interacts with cell-associated heparan sulfate; this interaction increases virus infectivity on permissive cells and may be involved in infection of CD4- cells.</text>
</comment>
<keyword evidence="10 32" id="KW-1165">Clathrin-mediated endocytosis of virus by host</keyword>
<dbReference type="CDD" id="cd09909">
    <property type="entry name" value="HIV-1-like_HR1-HR2"/>
    <property type="match status" value="1"/>
</dbReference>
<protein>
    <recommendedName>
        <fullName evidence="32">Envelope glycoprotein gp160</fullName>
    </recommendedName>
    <alternativeName>
        <fullName evidence="32">Env polyprotein</fullName>
    </alternativeName>
    <component>
        <recommendedName>
            <fullName evidence="32">Surface protein gp120</fullName>
            <shortName evidence="32">SU</shortName>
        </recommendedName>
        <alternativeName>
            <fullName evidence="32">Glycoprotein 120</fullName>
            <shortName evidence="32">gp120</shortName>
        </alternativeName>
    </component>
    <component>
        <recommendedName>
            <fullName evidence="32">Transmembrane protein gp41</fullName>
            <shortName evidence="32">TM</shortName>
        </recommendedName>
        <alternativeName>
            <fullName evidence="32">Glycoprotein 41</fullName>
            <shortName evidence="32">gp41</shortName>
        </alternativeName>
    </component>
</protein>
<evidence type="ECO:0000256" key="22">
    <source>
        <dbReference type="ARBA" id="ARBA00022989"/>
    </source>
</evidence>
<feature type="domain" description="Human immunodeficiency virus 1 envelope glycoprotein Gp120" evidence="34">
    <location>
        <begin position="33"/>
        <end position="139"/>
    </location>
</feature>
<proteinExistence type="inferred from homology"/>
<dbReference type="GO" id="GO:0019082">
    <property type="term" value="P:viral protein processing"/>
    <property type="evidence" value="ECO:0007669"/>
    <property type="project" value="UniProtKB-UniRule"/>
</dbReference>
<feature type="domain" description="Human immunodeficiency virus 1 envelope glycoprotein Gp120" evidence="34">
    <location>
        <begin position="141"/>
        <end position="499"/>
    </location>
</feature>
<comment type="subcellular location">
    <subcellularLocation>
        <location evidence="3">Host cell membrane</location>
        <topology evidence="3">Peripheral membrane protein</topology>
    </subcellularLocation>
    <subcellularLocation>
        <location evidence="1">Host cell membrane</location>
        <topology evidence="1">Single-pass type I membrane protein</topology>
    </subcellularLocation>
    <subcellularLocation>
        <location evidence="2">Host endosome membrane</location>
        <topology evidence="2">Peripheral membrane protein</topology>
    </subcellularLocation>
    <subcellularLocation>
        <location evidence="5">Host endosome membrane</location>
        <topology evidence="5">Single-pass type I membrane protein</topology>
    </subcellularLocation>
    <subcellularLocation>
        <location evidence="6">Virion membrane</location>
        <topology evidence="6">Peripheral membrane protein</topology>
    </subcellularLocation>
    <subcellularLocation>
        <location evidence="4">Virion membrane</location>
        <topology evidence="4">Single-pass type I membrane protein</topology>
    </subcellularLocation>
</comment>
<dbReference type="GO" id="GO:0044175">
    <property type="term" value="C:host cell endosome membrane"/>
    <property type="evidence" value="ECO:0007669"/>
    <property type="project" value="UniProtKB-SubCell"/>
</dbReference>
<feature type="chain" id="PRO_5023492442" description="Envelope glycoprotein gp160" evidence="32">
    <location>
        <begin position="32"/>
        <end position="851"/>
    </location>
</feature>
<keyword evidence="31 32" id="KW-1160">Virus entry into host cell</keyword>
<keyword evidence="13 32" id="KW-0165">Cleavage on pair of basic residues</keyword>
<evidence type="ECO:0000256" key="9">
    <source>
        <dbReference type="ARBA" id="ARBA00022511"/>
    </source>
</evidence>
<keyword evidence="18 32" id="KW-0946">Virion</keyword>
<feature type="lipid moiety-binding region" description="S-palmitoyl cysteine; by host" evidence="32">
    <location>
        <position position="752"/>
    </location>
</feature>
<dbReference type="HAMAP" id="MF_04083">
    <property type="entry name" value="HIV_ENV"/>
    <property type="match status" value="1"/>
</dbReference>
<feature type="region of interest" description="CD4-binding loop" evidence="32">
    <location>
        <begin position="358"/>
        <end position="368"/>
    </location>
</feature>
<keyword evidence="26 32" id="KW-0564">Palmitate</keyword>
<keyword evidence="7 32" id="KW-1168">Fusion of virus membrane with host membrane</keyword>
<comment type="miscellaneous">
    <text evidence="32">Inhibitors targeting HIV-1 viral envelope proteins are used as antiretroviral drugs. Attachment of virions to the cell surface via non-specific interactions and CD4 binding can be blocked by inhibitors that include cyanovirin-N, cyclotriazadisulfonamide analogs, PRO 2000, TNX 355 and PRO 542. In addition, BMS 806 can block CD4-induced conformational changes. Env interactions with the coreceptor molecules can be targeted by CCR5 antagonists including SCH-D, maraviroc (UK 427857) and aplaviroc (GW 873140), and the CXCR4 antagonist AMD 070. Fusion of viral and cellular membranes can be inhibited by peptides such as enfuvirtide and tifuvirtide (T 1249). Resistance to inhibitors associated with mutations in Env are observed. Most of the time, single mutations confer only a modest reduction in drug susceptibility. Combination of several mutations is usually required to develop a high-level drug resistance.</text>
</comment>
<organismHost>
    <name type="scientific">Homo sapiens</name>
    <name type="common">Human</name>
    <dbReference type="NCBI Taxonomy" id="9606"/>
</organismHost>
<feature type="coiled-coil region" evidence="32">
    <location>
        <begin position="621"/>
        <end position="655"/>
    </location>
</feature>
<name>E1ADM7_HV1</name>
<gene>
    <name evidence="32 36" type="primary">env</name>
</gene>
<feature type="region of interest" description="Immunosuppression" evidence="32">
    <location>
        <begin position="562"/>
        <end position="580"/>
    </location>
</feature>
<dbReference type="FunFam" id="2.170.40.20:FF:000004">
    <property type="entry name" value="Envelope glycoprotein gp160"/>
    <property type="match status" value="1"/>
</dbReference>
<keyword evidence="15 32" id="KW-0053">Apoptosis</keyword>
<evidence type="ECO:0000256" key="29">
    <source>
        <dbReference type="ARBA" id="ARBA00023280"/>
    </source>
</evidence>
<evidence type="ECO:0000256" key="2">
    <source>
        <dbReference type="ARBA" id="ARBA00004433"/>
    </source>
</evidence>
<evidence type="ECO:0000256" key="3">
    <source>
        <dbReference type="ARBA" id="ARBA00004505"/>
    </source>
</evidence>
<keyword evidence="23 32" id="KW-1039">Host endosome</keyword>
<comment type="function">
    <text evidence="32">Envelope glycoprotein gp160: Oligomerizes in the host endoplasmic reticulum into predominantly trimers. In a second time, gp160 transits in the host Golgi, where glycosylation is completed. The precursor is then proteolytically cleaved in the trans-Golgi and thereby activated by cellular furin or furin-like proteases to produce gp120 and gp41.</text>
</comment>
<evidence type="ECO:0000256" key="7">
    <source>
        <dbReference type="ARBA" id="ARBA00022506"/>
    </source>
</evidence>
<feature type="site" description="Cleavage; by host furin" evidence="32">
    <location>
        <begin position="499"/>
        <end position="500"/>
    </location>
</feature>
<feature type="disulfide bond" evidence="32">
    <location>
        <begin position="224"/>
        <end position="235"/>
    </location>
</feature>
<evidence type="ECO:0000256" key="8">
    <source>
        <dbReference type="ARBA" id="ARBA00022510"/>
    </source>
</evidence>
<keyword evidence="19 32" id="KW-1043">Host membrane</keyword>
<evidence type="ECO:0000256" key="1">
    <source>
        <dbReference type="ARBA" id="ARBA00004402"/>
    </source>
</evidence>
<keyword evidence="20 32" id="KW-0261">Viral envelope protein</keyword>
<dbReference type="GO" id="GO:0016020">
    <property type="term" value="C:membrane"/>
    <property type="evidence" value="ECO:0007669"/>
    <property type="project" value="UniProtKB-UniRule"/>
</dbReference>
<keyword evidence="12 32" id="KW-1162">Viral penetration into host cytoplasm</keyword>
<keyword evidence="22 32" id="KW-1133">Transmembrane helix</keyword>
<evidence type="ECO:0000256" key="11">
    <source>
        <dbReference type="ARBA" id="ARBA00022581"/>
    </source>
</evidence>
<evidence type="ECO:0000256" key="20">
    <source>
        <dbReference type="ARBA" id="ARBA00022879"/>
    </source>
</evidence>
<feature type="lipid moiety-binding region" description="S-palmitoyl cysteine; by host" evidence="32">
    <location>
        <position position="832"/>
    </location>
</feature>
<dbReference type="InterPro" id="IPR037527">
    <property type="entry name" value="Gp160"/>
</dbReference>
<dbReference type="GO" id="GO:0005198">
    <property type="term" value="F:structural molecule activity"/>
    <property type="evidence" value="ECO:0007669"/>
    <property type="project" value="UniProtKB-UniRule"/>
</dbReference>
<dbReference type="FunFam" id="2.170.40.20:FF:000003">
    <property type="entry name" value="Envelope glycoprotein gp160"/>
    <property type="match status" value="1"/>
</dbReference>
<accession>E1ADM7</accession>
<evidence type="ECO:0000256" key="30">
    <source>
        <dbReference type="ARBA" id="ARBA00023288"/>
    </source>
</evidence>
<dbReference type="EMBL" id="HM638622">
    <property type="protein sequence ID" value="ADM30295.1"/>
    <property type="molecule type" value="Genomic_DNA"/>
</dbReference>
<feature type="topological domain" description="Cytoplasmic" evidence="32">
    <location>
        <begin position="694"/>
        <end position="851"/>
    </location>
</feature>
<evidence type="ECO:0000256" key="16">
    <source>
        <dbReference type="ARBA" id="ARBA00022729"/>
    </source>
</evidence>
<sequence length="851" mass="96783">MRVRGILRNYPQWWIWGILGFWMLMICSVMGKLWVTVYYGVPVWKEAKTTLFCASDAKAYEREVHNIWATHACVPTDPNPQEMVLGNVTENFNMWKNDMVDQMQEDIISLWDQSLKPCVKLTPLCVTLKCKNVNATSNGNATYNNTMGELKNCSFNVTTEIRDKKKDEYALFYRLDIVPLDSNSSEYRLINCNTSTITQACPKVSFDPIPIHYCTPAGYAILKCNDKTFNGTGPCNNVSTVQCTHGIKPVVSTQLLLNGSLAEEEIIIRSKNLTDNVKTIIVHLNESIEIICTRPNNNTRKSIRIGPGQAFFATGDIIGDIRQAHCNISEGKWNETLQKVGKKLQEHFPNKTIKFEPPSGGDLEITTHSFNCRGEFFYCNTSKLFNSTYMQNGTKGNSSGVITLPCKIKQIINMWQKVGRAMYAPPIVGNITCISNITGLLLMRDGGTEDNKSEIFRPGRGDMRDNWRNELYKYKVVEIKPLGVAPTKAKRRVVEREKRAVGMGAVFLGFLGAAGSTMGAASITLTVQARQLLSGIVQQQSNLLRAIEAQQHMLQLTVWGIKQLQARVLAIERYLKDQQLLGIWGCSGKLICTTAVAWNDSWSNRTQEDIWNNMTWMQWEREINNYTDTIYSLLEESQNQQEKNEKDLLALDSWNNLWSWFSITNWLWYIRIFIMIVGGLIGLRIIFAVISIVNRVRQGYSPLSFQTLTPNPRELDRLGRIEEEGGEQDRDRSIRLVNGFLALFWDDLRSLCLFSYHRLRDLILVATRAVELLGRSSLRGLQRGWEALKYLGSLVQYWGLELKKSAISLLDTLAIAVAEGTDRIIELIQRICEAIRNIPRRIRQGFEAALQ</sequence>
<dbReference type="Pfam" id="PF00517">
    <property type="entry name" value="GP41"/>
    <property type="match status" value="1"/>
</dbReference>
<comment type="subcellular location">
    <molecule>Surface protein gp120</molecule>
    <subcellularLocation>
        <location evidence="32">Virion membrane</location>
        <topology evidence="32">Peripheral membrane protein</topology>
    </subcellularLocation>
    <subcellularLocation>
        <location evidence="32">Host cell membrane</location>
        <topology evidence="32">Peripheral membrane protein</topology>
    </subcellularLocation>
    <subcellularLocation>
        <location evidence="32">Host endosome membrane</location>
        <topology evidence="32">Single-pass type I membrane protein</topology>
    </subcellularLocation>
    <text evidence="32">The surface protein is not anchored to the viral envelope, but associates with the extravirion surface through its binding to TM. It is probably concentrated at the site of budding and incorporated into the virions possibly by contacts between the cytoplasmic tail of Env and the N-terminus of Gag.</text>
</comment>
<comment type="PTM">
    <text evidence="32">Specific enzymatic cleavages in vivo yield mature proteins. Envelope glycoproteins are synthesized as a inactive precursor that is heavily N-glycosylated and processed likely by host cell furin in the Golgi to yield the mature SU and TM proteins. The cleavage site between SU and TM requires the minimal sequence [KR]-X-[KR]-R. About 2 of the 9 disulfide bonds of gp41 are reduced by P4HB/PDI, following binding to CD4 receptor.</text>
</comment>
<feature type="transmembrane region" description="Helical" evidence="33">
    <location>
        <begin position="500"/>
        <end position="523"/>
    </location>
</feature>
<evidence type="ECO:0000256" key="19">
    <source>
        <dbReference type="ARBA" id="ARBA00022870"/>
    </source>
</evidence>
<keyword evidence="28 32" id="KW-0325">Glycoprotein</keyword>
<evidence type="ECO:0000256" key="25">
    <source>
        <dbReference type="ARBA" id="ARBA00023136"/>
    </source>
</evidence>
<organism evidence="36">
    <name type="scientific">Human immunodeficiency virus type 1</name>
    <name type="common">HIV-1</name>
    <dbReference type="NCBI Taxonomy" id="11676"/>
    <lineage>
        <taxon>Viruses</taxon>
        <taxon>Riboviria</taxon>
        <taxon>Pararnavirae</taxon>
        <taxon>Artverviricota</taxon>
        <taxon>Revtraviricetes</taxon>
        <taxon>Ortervirales</taxon>
        <taxon>Retroviridae</taxon>
        <taxon>Orthoretrovirinae</taxon>
        <taxon>Lentivirus</taxon>
        <taxon>Lentivirus humimdef1</taxon>
    </lineage>
</organism>
<comment type="PTM">
    <text evidence="32">Highly glycosylated by host. The high number of glycan on the protein is reffered to as 'glycan shield' because it contributes to hide protein sequence from adaptive immune system.</text>
</comment>
<feature type="chain" id="PRO_5023492443" description="Transmembrane protein gp41" evidence="32">
    <location>
        <begin position="500"/>
        <end position="851"/>
    </location>
</feature>
<evidence type="ECO:0000256" key="13">
    <source>
        <dbReference type="ARBA" id="ARBA00022685"/>
    </source>
</evidence>
<comment type="PTM">
    <text evidence="32">Palmitoylation of the transmembrane protein and of Env polyprotein (prior to its proteolytic cleavage) is essential for their association with host cell membrane lipid rafts. Palmitoylation is therefore required for envelope trafficking to classical lipid rafts, but not for viral replication.</text>
</comment>
<dbReference type="SUPFAM" id="SSF58069">
    <property type="entry name" value="Virus ectodomain"/>
    <property type="match status" value="1"/>
</dbReference>
<dbReference type="GO" id="GO:0019031">
    <property type="term" value="C:viral envelope"/>
    <property type="evidence" value="ECO:0007669"/>
    <property type="project" value="UniProtKB-KW"/>
</dbReference>
<keyword evidence="29 32" id="KW-0899">Viral immunoevasion</keyword>